<feature type="region of interest" description="Disordered" evidence="1">
    <location>
        <begin position="1"/>
        <end position="28"/>
    </location>
</feature>
<dbReference type="GO" id="GO:0060147">
    <property type="term" value="P:regulation of post-transcriptional gene silencing"/>
    <property type="evidence" value="ECO:0007669"/>
    <property type="project" value="InterPro"/>
</dbReference>
<dbReference type="PANTHER" id="PTHR16212:SF4">
    <property type="entry name" value="FOCADHESIN"/>
    <property type="match status" value="1"/>
</dbReference>
<sequence length="224" mass="23978">MPPNQKAQRDSDNTNYVDGPEGQQMSAENQRLGNAEWVRDQLTDAVKSAAKDSPVMQGNSILALTGLAVAITNYENSLPSDVESTQEKSYSGENTASAIARSCAALALSLMVPLLITSHKESIEEILNTLTAVLPGKPHADKSQAEQFHTGLALGMFLSCFNEERVSTGCILGVGLVLSLMSQNSQTESRVHVAVTMDKLLDSLEESSNQGRMLQVNPASSKVV</sequence>
<comment type="caution">
    <text evidence="2">The sequence shown here is derived from an EMBL/GenBank/DDBJ whole genome shotgun (WGS) entry which is preliminary data.</text>
</comment>
<organism evidence="2 3">
    <name type="scientific">Acipenser ruthenus</name>
    <name type="common">Sterlet sturgeon</name>
    <dbReference type="NCBI Taxonomy" id="7906"/>
    <lineage>
        <taxon>Eukaryota</taxon>
        <taxon>Metazoa</taxon>
        <taxon>Chordata</taxon>
        <taxon>Craniata</taxon>
        <taxon>Vertebrata</taxon>
        <taxon>Euteleostomi</taxon>
        <taxon>Actinopterygii</taxon>
        <taxon>Chondrostei</taxon>
        <taxon>Acipenseriformes</taxon>
        <taxon>Acipenseridae</taxon>
        <taxon>Acipenser</taxon>
    </lineage>
</organism>
<reference evidence="2 3" key="1">
    <citation type="submission" date="2019-01" db="EMBL/GenBank/DDBJ databases">
        <title>Draft Genome and Complete Hox-Cluster Characterization of the Sterlet Sturgeon (Acipenser ruthenus).</title>
        <authorList>
            <person name="Wei Q."/>
        </authorList>
    </citation>
    <scope>NUCLEOTIDE SEQUENCE [LARGE SCALE GENOMIC DNA]</scope>
    <source>
        <strain evidence="2">WHYD16114868_AA</strain>
        <tissue evidence="2">Blood</tissue>
    </source>
</reference>
<protein>
    <submittedName>
        <fullName evidence="2">Focadhesin</fullName>
    </submittedName>
</protein>
<dbReference type="PANTHER" id="PTHR16212">
    <property type="entry name" value="FOCADHESIN FAMILY MEMBER"/>
    <property type="match status" value="1"/>
</dbReference>
<evidence type="ECO:0000313" key="3">
    <source>
        <dbReference type="Proteomes" id="UP000289886"/>
    </source>
</evidence>
<dbReference type="AlphaFoldDB" id="A0A662YTN0"/>
<evidence type="ECO:0000313" key="2">
    <source>
        <dbReference type="EMBL" id="RXM99436.1"/>
    </source>
</evidence>
<name>A0A662YTN0_ACIRT</name>
<dbReference type="Proteomes" id="UP000289886">
    <property type="component" value="Unassembled WGS sequence"/>
</dbReference>
<dbReference type="InterPro" id="IPR045163">
    <property type="entry name" value="Focadhesin/RST1"/>
</dbReference>
<accession>A0A662YTN0</accession>
<gene>
    <name evidence="2" type="ORF">EOD39_11535</name>
</gene>
<keyword evidence="3" id="KW-1185">Reference proteome</keyword>
<dbReference type="EMBL" id="SCEB01000382">
    <property type="protein sequence ID" value="RXM99436.1"/>
    <property type="molecule type" value="Genomic_DNA"/>
</dbReference>
<proteinExistence type="predicted"/>
<evidence type="ECO:0000256" key="1">
    <source>
        <dbReference type="SAM" id="MobiDB-lite"/>
    </source>
</evidence>